<dbReference type="AlphaFoldDB" id="A0AA38VUK7"/>
<comment type="caution">
    <text evidence="2">The sequence shown here is derived from an EMBL/GenBank/DDBJ whole genome shotgun (WGS) entry which is preliminary data.</text>
</comment>
<accession>A0AA38VUK7</accession>
<dbReference type="GO" id="GO:0003676">
    <property type="term" value="F:nucleic acid binding"/>
    <property type="evidence" value="ECO:0007669"/>
    <property type="project" value="InterPro"/>
</dbReference>
<dbReference type="PANTHER" id="PTHR47481">
    <property type="match status" value="1"/>
</dbReference>
<proteinExistence type="predicted"/>
<dbReference type="SMART" id="SM00343">
    <property type="entry name" value="ZnF_C2HC"/>
    <property type="match status" value="2"/>
</dbReference>
<reference evidence="2" key="1">
    <citation type="submission" date="2023-03" db="EMBL/GenBank/DDBJ databases">
        <title>Chromosome-scale reference genome and RAD-based genetic map of yellow starthistle (Centaurea solstitialis) reveal putative structural variation and QTLs associated with invader traits.</title>
        <authorList>
            <person name="Reatini B."/>
            <person name="Cang F.A."/>
            <person name="Jiang Q."/>
            <person name="Mckibben M.T.W."/>
            <person name="Barker M.S."/>
            <person name="Rieseberg L.H."/>
            <person name="Dlugosch K.M."/>
        </authorList>
    </citation>
    <scope>NUCLEOTIDE SEQUENCE</scope>
    <source>
        <strain evidence="2">CAN-66</strain>
        <tissue evidence="2">Leaf</tissue>
    </source>
</reference>
<dbReference type="Proteomes" id="UP001172457">
    <property type="component" value="Unassembled WGS sequence"/>
</dbReference>
<keyword evidence="3" id="KW-1185">Reference proteome</keyword>
<dbReference type="Pfam" id="PF14223">
    <property type="entry name" value="Retrotran_gag_2"/>
    <property type="match status" value="2"/>
</dbReference>
<sequence length="499" mass="54509">MGRSGFESASTIRLCLAKNVLANVHGYQRLRSFGRSLSSCTRAKASQIVVSQGTVSYSTYGWRTGGHRVKVEDEDKALRLILSLPSSYEHMKPILMYGKETLKFADVTSKLLSEEKRLEGGSMTSSEGTARKKKNSGKVTCWKCGESGHVKSSYPGGVGSAKGSKSDADNVSILMGTMSSVEIWEKTSPWYARFTMENGCVHVSGSTFLHICIGLARMQGVVEIMSMADELPGVDTMSKYSSAMRFDVEKFDGRINFGLWQVQVKDVLIQSGLHKALKGKPVSSGESSSTSKGEEEWEDLDLRAASTIRLCLAKNVLANVHGISTAKELWEKLEQLYQGKGISNRLYLKEQFHTLRMDGGTKISDHLSVLNNVVSELEAIGVKVEDEDKALRLILSLPSSYEHMKPILMYGKETLKFADVTSKLLSEEKRLEGGSMTSSEGTVLVARHGKKKNSGKVTCWKCGESGHVKSNYPGGVGSAKGSKSDADNVSILMGDDEFC</sequence>
<feature type="domain" description="CCHC-type" evidence="1">
    <location>
        <begin position="458"/>
        <end position="474"/>
    </location>
</feature>
<evidence type="ECO:0000259" key="1">
    <source>
        <dbReference type="SMART" id="SM00343"/>
    </source>
</evidence>
<feature type="domain" description="CCHC-type" evidence="1">
    <location>
        <begin position="140"/>
        <end position="156"/>
    </location>
</feature>
<name>A0AA38VUK7_9ASTR</name>
<gene>
    <name evidence="2" type="ORF">OSB04_un001538</name>
</gene>
<evidence type="ECO:0000313" key="2">
    <source>
        <dbReference type="EMBL" id="KAJ9535352.1"/>
    </source>
</evidence>
<protein>
    <recommendedName>
        <fullName evidence="1">CCHC-type domain-containing protein</fullName>
    </recommendedName>
</protein>
<dbReference type="InterPro" id="IPR001878">
    <property type="entry name" value="Znf_CCHC"/>
</dbReference>
<organism evidence="2 3">
    <name type="scientific">Centaurea solstitialis</name>
    <name type="common">yellow star-thistle</name>
    <dbReference type="NCBI Taxonomy" id="347529"/>
    <lineage>
        <taxon>Eukaryota</taxon>
        <taxon>Viridiplantae</taxon>
        <taxon>Streptophyta</taxon>
        <taxon>Embryophyta</taxon>
        <taxon>Tracheophyta</taxon>
        <taxon>Spermatophyta</taxon>
        <taxon>Magnoliopsida</taxon>
        <taxon>eudicotyledons</taxon>
        <taxon>Gunneridae</taxon>
        <taxon>Pentapetalae</taxon>
        <taxon>asterids</taxon>
        <taxon>campanulids</taxon>
        <taxon>Asterales</taxon>
        <taxon>Asteraceae</taxon>
        <taxon>Carduoideae</taxon>
        <taxon>Cardueae</taxon>
        <taxon>Centaureinae</taxon>
        <taxon>Centaurea</taxon>
    </lineage>
</organism>
<dbReference type="PANTHER" id="PTHR47481:SF7">
    <property type="entry name" value="CCHC-TYPE DOMAIN-CONTAINING PROTEIN"/>
    <property type="match status" value="1"/>
</dbReference>
<dbReference type="EMBL" id="JARYMX010000315">
    <property type="protein sequence ID" value="KAJ9535352.1"/>
    <property type="molecule type" value="Genomic_DNA"/>
</dbReference>
<dbReference type="Pfam" id="PF00098">
    <property type="entry name" value="zf-CCHC"/>
    <property type="match status" value="1"/>
</dbReference>
<evidence type="ECO:0000313" key="3">
    <source>
        <dbReference type="Proteomes" id="UP001172457"/>
    </source>
</evidence>
<dbReference type="GO" id="GO:0008270">
    <property type="term" value="F:zinc ion binding"/>
    <property type="evidence" value="ECO:0007669"/>
    <property type="project" value="InterPro"/>
</dbReference>